<comment type="caution">
    <text evidence="2">The sequence shown here is derived from an EMBL/GenBank/DDBJ whole genome shotgun (WGS) entry which is preliminary data.</text>
</comment>
<keyword evidence="3" id="KW-1185">Reference proteome</keyword>
<dbReference type="OrthoDB" id="128268at2759"/>
<dbReference type="AlphaFoldDB" id="A0A2P4XUM6"/>
<feature type="compositionally biased region" description="Acidic residues" evidence="1">
    <location>
        <begin position="25"/>
        <end position="34"/>
    </location>
</feature>
<proteinExistence type="predicted"/>
<feature type="region of interest" description="Disordered" evidence="1">
    <location>
        <begin position="15"/>
        <end position="58"/>
    </location>
</feature>
<organism evidence="2 3">
    <name type="scientific">Phytophthora palmivora</name>
    <dbReference type="NCBI Taxonomy" id="4796"/>
    <lineage>
        <taxon>Eukaryota</taxon>
        <taxon>Sar</taxon>
        <taxon>Stramenopiles</taxon>
        <taxon>Oomycota</taxon>
        <taxon>Peronosporomycetes</taxon>
        <taxon>Peronosporales</taxon>
        <taxon>Peronosporaceae</taxon>
        <taxon>Phytophthora</taxon>
    </lineage>
</organism>
<evidence type="ECO:0000256" key="1">
    <source>
        <dbReference type="SAM" id="MobiDB-lite"/>
    </source>
</evidence>
<sequence length="140" mass="15568">MDALRAESLFGRELSDDVNVGSEAGDVDEDTNVSDEEHGVPSAFDSYGSDIESESNFQDESQVFEQGDSMHMLGTLGRRTFDEHHCGELQLSGADDLYSGSWGPTRSAPAFALSSLGMFFYFLPKKLRIHIENETNDYRE</sequence>
<evidence type="ECO:0000313" key="2">
    <source>
        <dbReference type="EMBL" id="POM69261.1"/>
    </source>
</evidence>
<accession>A0A2P4XUM6</accession>
<dbReference type="Proteomes" id="UP000237271">
    <property type="component" value="Unassembled WGS sequence"/>
</dbReference>
<protein>
    <submittedName>
        <fullName evidence="2">Uncharacterized protein</fullName>
    </submittedName>
</protein>
<name>A0A2P4XUM6_9STRA</name>
<dbReference type="EMBL" id="NCKW01007902">
    <property type="protein sequence ID" value="POM69261.1"/>
    <property type="molecule type" value="Genomic_DNA"/>
</dbReference>
<gene>
    <name evidence="2" type="ORF">PHPALM_14473</name>
</gene>
<evidence type="ECO:0000313" key="3">
    <source>
        <dbReference type="Proteomes" id="UP000237271"/>
    </source>
</evidence>
<reference evidence="2 3" key="1">
    <citation type="journal article" date="2017" name="Genome Biol. Evol.">
        <title>Phytophthora megakarya and P. palmivora, closely related causal agents of cacao black pod rot, underwent increases in genome sizes and gene numbers by different mechanisms.</title>
        <authorList>
            <person name="Ali S.S."/>
            <person name="Shao J."/>
            <person name="Lary D.J."/>
            <person name="Kronmiller B."/>
            <person name="Shen D."/>
            <person name="Strem M.D."/>
            <person name="Amoako-Attah I."/>
            <person name="Akrofi A.Y."/>
            <person name="Begoude B.A."/>
            <person name="Ten Hoopen G.M."/>
            <person name="Coulibaly K."/>
            <person name="Kebe B.I."/>
            <person name="Melnick R.L."/>
            <person name="Guiltinan M.J."/>
            <person name="Tyler B.M."/>
            <person name="Meinhardt L.W."/>
            <person name="Bailey B.A."/>
        </authorList>
    </citation>
    <scope>NUCLEOTIDE SEQUENCE [LARGE SCALE GENOMIC DNA]</scope>
    <source>
        <strain evidence="3">sbr112.9</strain>
    </source>
</reference>